<gene>
    <name evidence="1" type="ORF">SDC9_157730</name>
</gene>
<protein>
    <submittedName>
        <fullName evidence="1">Uncharacterized protein</fullName>
    </submittedName>
</protein>
<dbReference type="AlphaFoldDB" id="A0A645F7T6"/>
<dbReference type="EMBL" id="VSSQ01056583">
    <property type="protein sequence ID" value="MPN10435.1"/>
    <property type="molecule type" value="Genomic_DNA"/>
</dbReference>
<reference evidence="1" key="1">
    <citation type="submission" date="2019-08" db="EMBL/GenBank/DDBJ databases">
        <authorList>
            <person name="Kucharzyk K."/>
            <person name="Murdoch R.W."/>
            <person name="Higgins S."/>
            <person name="Loffler F."/>
        </authorList>
    </citation>
    <scope>NUCLEOTIDE SEQUENCE</scope>
</reference>
<accession>A0A645F7T6</accession>
<sequence length="163" mass="18818">MELFEPEHRAGEQKRLYLRLFKVEQQRAPLRHVAAPGIGVLKKRRAVEEPQPVRVAREMRGHPVHDNPNAHAVRAVNEVHQLFRLAVARGGGVVTRHLIAPAWIVRIRHQRHEFDMRIPHVRNVIHQLVREFAVTKPHLPAAEMHFVNTHRLIQRSKRTGAGA</sequence>
<name>A0A645F7T6_9ZZZZ</name>
<proteinExistence type="predicted"/>
<evidence type="ECO:0000313" key="1">
    <source>
        <dbReference type="EMBL" id="MPN10435.1"/>
    </source>
</evidence>
<organism evidence="1">
    <name type="scientific">bioreactor metagenome</name>
    <dbReference type="NCBI Taxonomy" id="1076179"/>
    <lineage>
        <taxon>unclassified sequences</taxon>
        <taxon>metagenomes</taxon>
        <taxon>ecological metagenomes</taxon>
    </lineage>
</organism>
<comment type="caution">
    <text evidence="1">The sequence shown here is derived from an EMBL/GenBank/DDBJ whole genome shotgun (WGS) entry which is preliminary data.</text>
</comment>